<feature type="non-terminal residue" evidence="1">
    <location>
        <position position="1"/>
    </location>
</feature>
<organism evidence="1">
    <name type="scientific">hydrothermal vent metagenome</name>
    <dbReference type="NCBI Taxonomy" id="652676"/>
    <lineage>
        <taxon>unclassified sequences</taxon>
        <taxon>metagenomes</taxon>
        <taxon>ecological metagenomes</taxon>
    </lineage>
</organism>
<protein>
    <submittedName>
        <fullName evidence="1">Uncharacterized protein</fullName>
    </submittedName>
</protein>
<proteinExistence type="predicted"/>
<sequence length="47" mass="5344">RSYDWQAKTVASMHTKPAKRAAKKRLKAFNKVWDQLEAELAGEDLVG</sequence>
<gene>
    <name evidence="1" type="ORF">MNBD_CHLOROFLEXI01-1344</name>
</gene>
<dbReference type="AlphaFoldDB" id="A0A3B0VNP2"/>
<evidence type="ECO:0000313" key="1">
    <source>
        <dbReference type="EMBL" id="VAW39977.1"/>
    </source>
</evidence>
<name>A0A3B0VNP2_9ZZZZ</name>
<accession>A0A3B0VNP2</accession>
<dbReference type="EMBL" id="UOEU01000773">
    <property type="protein sequence ID" value="VAW39977.1"/>
    <property type="molecule type" value="Genomic_DNA"/>
</dbReference>
<reference evidence="1" key="1">
    <citation type="submission" date="2018-06" db="EMBL/GenBank/DDBJ databases">
        <authorList>
            <person name="Zhirakovskaya E."/>
        </authorList>
    </citation>
    <scope>NUCLEOTIDE SEQUENCE</scope>
</reference>